<dbReference type="AlphaFoldDB" id="A0A0E9XHF2"/>
<reference evidence="1" key="2">
    <citation type="journal article" date="2015" name="Fish Shellfish Immunol.">
        <title>Early steps in the European eel (Anguilla anguilla)-Vibrio vulnificus interaction in the gills: Role of the RtxA13 toxin.</title>
        <authorList>
            <person name="Callol A."/>
            <person name="Pajuelo D."/>
            <person name="Ebbesson L."/>
            <person name="Teles M."/>
            <person name="MacKenzie S."/>
            <person name="Amaro C."/>
        </authorList>
    </citation>
    <scope>NUCLEOTIDE SEQUENCE</scope>
</reference>
<proteinExistence type="predicted"/>
<name>A0A0E9XHF2_ANGAN</name>
<evidence type="ECO:0000313" key="1">
    <source>
        <dbReference type="EMBL" id="JAI01129.1"/>
    </source>
</evidence>
<protein>
    <submittedName>
        <fullName evidence="1">Uncharacterized protein</fullName>
    </submittedName>
</protein>
<accession>A0A0E9XHF2</accession>
<sequence length="72" mass="8010">MFLMQPTMVVVNAELYCVHSTVEYIRMNPMTHDSTNWLAKSMSDHPSNSIAFCMSPVKWASSSVGTIINSAL</sequence>
<dbReference type="EMBL" id="GBXM01007449">
    <property type="protein sequence ID" value="JAI01129.1"/>
    <property type="molecule type" value="Transcribed_RNA"/>
</dbReference>
<reference evidence="1" key="1">
    <citation type="submission" date="2014-11" db="EMBL/GenBank/DDBJ databases">
        <authorList>
            <person name="Amaro Gonzalez C."/>
        </authorList>
    </citation>
    <scope>NUCLEOTIDE SEQUENCE</scope>
</reference>
<organism evidence="1">
    <name type="scientific">Anguilla anguilla</name>
    <name type="common">European freshwater eel</name>
    <name type="synonym">Muraena anguilla</name>
    <dbReference type="NCBI Taxonomy" id="7936"/>
    <lineage>
        <taxon>Eukaryota</taxon>
        <taxon>Metazoa</taxon>
        <taxon>Chordata</taxon>
        <taxon>Craniata</taxon>
        <taxon>Vertebrata</taxon>
        <taxon>Euteleostomi</taxon>
        <taxon>Actinopterygii</taxon>
        <taxon>Neopterygii</taxon>
        <taxon>Teleostei</taxon>
        <taxon>Anguilliformes</taxon>
        <taxon>Anguillidae</taxon>
        <taxon>Anguilla</taxon>
    </lineage>
</organism>